<evidence type="ECO:0000256" key="1">
    <source>
        <dbReference type="ARBA" id="ARBA00022723"/>
    </source>
</evidence>
<accession>A0A9P4HVU1</accession>
<dbReference type="InterPro" id="IPR050316">
    <property type="entry name" value="Tyrosinase/Hemocyanin"/>
</dbReference>
<organism evidence="5 6">
    <name type="scientific">Saccharata proteae CBS 121410</name>
    <dbReference type="NCBI Taxonomy" id="1314787"/>
    <lineage>
        <taxon>Eukaryota</taxon>
        <taxon>Fungi</taxon>
        <taxon>Dikarya</taxon>
        <taxon>Ascomycota</taxon>
        <taxon>Pezizomycotina</taxon>
        <taxon>Dothideomycetes</taxon>
        <taxon>Dothideomycetes incertae sedis</taxon>
        <taxon>Botryosphaeriales</taxon>
        <taxon>Saccharataceae</taxon>
        <taxon>Saccharata</taxon>
    </lineage>
</organism>
<dbReference type="Gene3D" id="1.10.1280.10">
    <property type="entry name" value="Di-copper center containing domain from catechol oxidase"/>
    <property type="match status" value="1"/>
</dbReference>
<keyword evidence="1" id="KW-0479">Metal-binding</keyword>
<dbReference type="OrthoDB" id="6132182at2759"/>
<gene>
    <name evidence="5" type="ORF">K490DRAFT_71752</name>
</gene>
<evidence type="ECO:0000256" key="2">
    <source>
        <dbReference type="ARBA" id="ARBA00023002"/>
    </source>
</evidence>
<evidence type="ECO:0000313" key="6">
    <source>
        <dbReference type="Proteomes" id="UP000799776"/>
    </source>
</evidence>
<proteinExistence type="predicted"/>
<dbReference type="EMBL" id="ML978713">
    <property type="protein sequence ID" value="KAF2090081.1"/>
    <property type="molecule type" value="Genomic_DNA"/>
</dbReference>
<feature type="domain" description="Tyrosinase copper-binding" evidence="4">
    <location>
        <begin position="265"/>
        <end position="276"/>
    </location>
</feature>
<dbReference type="PROSITE" id="PS00497">
    <property type="entry name" value="TYROSINASE_1"/>
    <property type="match status" value="1"/>
</dbReference>
<sequence length="342" mass="37766">MFQSWTCTASCATNLEIRSTLSTSDKKDYISAVQCIQSKPSITPHKLAPGVRSRYDDFVATHINQTMTIHGTGNFLAWHRYFTWAYEKALRDECGYRGYQPQYWAWGKYAFDPLSSPIFDGSNTSMSGNGAYQKHTPIGVPSSINPDITIPPAAGGGCVDSGPFKDFVVNLGPVAAVMDDVPTNPQTDGLGYNPRCLRRDINEWVSSSFTKDSDTASLILENPDFYWFSTLMQGNFSAGIMGVHTGGHMTINGDPGGDLFVSPGDPAFYLHHSMIDRVWWIWQNQDIAKRTYAISGTITLDDLPPSRNTTLNDTMDLGVNAETMTLHDAMSTIAGPFCYIYV</sequence>
<keyword evidence="6" id="KW-1185">Reference proteome</keyword>
<reference evidence="5" key="1">
    <citation type="journal article" date="2020" name="Stud. Mycol.">
        <title>101 Dothideomycetes genomes: a test case for predicting lifestyles and emergence of pathogens.</title>
        <authorList>
            <person name="Haridas S."/>
            <person name="Albert R."/>
            <person name="Binder M."/>
            <person name="Bloem J."/>
            <person name="Labutti K."/>
            <person name="Salamov A."/>
            <person name="Andreopoulos B."/>
            <person name="Baker S."/>
            <person name="Barry K."/>
            <person name="Bills G."/>
            <person name="Bluhm B."/>
            <person name="Cannon C."/>
            <person name="Castanera R."/>
            <person name="Culley D."/>
            <person name="Daum C."/>
            <person name="Ezra D."/>
            <person name="Gonzalez J."/>
            <person name="Henrissat B."/>
            <person name="Kuo A."/>
            <person name="Liang C."/>
            <person name="Lipzen A."/>
            <person name="Lutzoni F."/>
            <person name="Magnuson J."/>
            <person name="Mondo S."/>
            <person name="Nolan M."/>
            <person name="Ohm R."/>
            <person name="Pangilinan J."/>
            <person name="Park H.-J."/>
            <person name="Ramirez L."/>
            <person name="Alfaro M."/>
            <person name="Sun H."/>
            <person name="Tritt A."/>
            <person name="Yoshinaga Y."/>
            <person name="Zwiers L.-H."/>
            <person name="Turgeon B."/>
            <person name="Goodwin S."/>
            <person name="Spatafora J."/>
            <person name="Crous P."/>
            <person name="Grigoriev I."/>
        </authorList>
    </citation>
    <scope>NUCLEOTIDE SEQUENCE</scope>
    <source>
        <strain evidence="5">CBS 121410</strain>
    </source>
</reference>
<dbReference type="AlphaFoldDB" id="A0A9P4HVU1"/>
<dbReference type="Pfam" id="PF00264">
    <property type="entry name" value="Tyrosinase"/>
    <property type="match status" value="1"/>
</dbReference>
<protein>
    <submittedName>
        <fullName evidence="5">Tyrosinase central domain-containing protein</fullName>
    </submittedName>
</protein>
<dbReference type="InterPro" id="IPR008922">
    <property type="entry name" value="Di-copper_centre_dom_sf"/>
</dbReference>
<dbReference type="PANTHER" id="PTHR11474">
    <property type="entry name" value="TYROSINASE FAMILY MEMBER"/>
    <property type="match status" value="1"/>
</dbReference>
<dbReference type="Proteomes" id="UP000799776">
    <property type="component" value="Unassembled WGS sequence"/>
</dbReference>
<dbReference type="GO" id="GO:0046872">
    <property type="term" value="F:metal ion binding"/>
    <property type="evidence" value="ECO:0007669"/>
    <property type="project" value="UniProtKB-KW"/>
</dbReference>
<dbReference type="GO" id="GO:0016491">
    <property type="term" value="F:oxidoreductase activity"/>
    <property type="evidence" value="ECO:0007669"/>
    <property type="project" value="UniProtKB-KW"/>
</dbReference>
<evidence type="ECO:0000259" key="4">
    <source>
        <dbReference type="PROSITE" id="PS00498"/>
    </source>
</evidence>
<evidence type="ECO:0000313" key="5">
    <source>
        <dbReference type="EMBL" id="KAF2090081.1"/>
    </source>
</evidence>
<dbReference type="PROSITE" id="PS00498">
    <property type="entry name" value="TYROSINASE_2"/>
    <property type="match status" value="1"/>
</dbReference>
<evidence type="ECO:0000259" key="3">
    <source>
        <dbReference type="PROSITE" id="PS00497"/>
    </source>
</evidence>
<dbReference type="PRINTS" id="PR00092">
    <property type="entry name" value="TYROSINASE"/>
</dbReference>
<dbReference type="PANTHER" id="PTHR11474:SF125">
    <property type="entry name" value="N-ACETYL-6-HYDROXYTRYPTOPHAN OXIDASE IVOB-RELATED"/>
    <property type="match status" value="1"/>
</dbReference>
<keyword evidence="2" id="KW-0560">Oxidoreductase</keyword>
<dbReference type="SUPFAM" id="SSF48056">
    <property type="entry name" value="Di-copper centre-containing domain"/>
    <property type="match status" value="1"/>
</dbReference>
<comment type="caution">
    <text evidence="5">The sequence shown here is derived from an EMBL/GenBank/DDBJ whole genome shotgun (WGS) entry which is preliminary data.</text>
</comment>
<feature type="domain" description="Tyrosinase copper-binding" evidence="3">
    <location>
        <begin position="70"/>
        <end position="87"/>
    </location>
</feature>
<dbReference type="InterPro" id="IPR002227">
    <property type="entry name" value="Tyrosinase_Cu-bd"/>
</dbReference>
<name>A0A9P4HVU1_9PEZI</name>